<evidence type="ECO:0000256" key="5">
    <source>
        <dbReference type="ARBA" id="ARBA00019827"/>
    </source>
</evidence>
<name>A0A2B7Y8F3_9EURO</name>
<feature type="compositionally biased region" description="Basic and acidic residues" evidence="9">
    <location>
        <begin position="29"/>
        <end position="39"/>
    </location>
</feature>
<keyword evidence="11" id="KW-1185">Reference proteome</keyword>
<dbReference type="OrthoDB" id="47732at2759"/>
<feature type="compositionally biased region" description="Polar residues" evidence="9">
    <location>
        <begin position="67"/>
        <end position="80"/>
    </location>
</feature>
<comment type="caution">
    <text evidence="10">The sequence shown here is derived from an EMBL/GenBank/DDBJ whole genome shotgun (WGS) entry which is preliminary data.</text>
</comment>
<evidence type="ECO:0000313" key="10">
    <source>
        <dbReference type="EMBL" id="PGH17313.1"/>
    </source>
</evidence>
<comment type="function">
    <text evidence="1">Involved in rRNA processing.</text>
</comment>
<dbReference type="InterPro" id="IPR050786">
    <property type="entry name" value="EFG1_rRNA-proc"/>
</dbReference>
<feature type="compositionally biased region" description="Basic and acidic residues" evidence="9">
    <location>
        <begin position="1"/>
        <end position="13"/>
    </location>
</feature>
<feature type="compositionally biased region" description="Basic and acidic residues" evidence="9">
    <location>
        <begin position="316"/>
        <end position="353"/>
    </location>
</feature>
<feature type="region of interest" description="Disordered" evidence="9">
    <location>
        <begin position="234"/>
        <end position="267"/>
    </location>
</feature>
<proteinExistence type="inferred from homology"/>
<dbReference type="AlphaFoldDB" id="A0A2B7Y8F3"/>
<comment type="similarity">
    <text evidence="3">Belongs to the EFG1 family.</text>
</comment>
<feature type="region of interest" description="Disordered" evidence="9">
    <location>
        <begin position="299"/>
        <end position="383"/>
    </location>
</feature>
<gene>
    <name evidence="10" type="ORF">AJ79_01197</name>
</gene>
<dbReference type="Proteomes" id="UP000223968">
    <property type="component" value="Unassembled WGS sequence"/>
</dbReference>
<evidence type="ECO:0000256" key="8">
    <source>
        <dbReference type="ARBA" id="ARBA00023242"/>
    </source>
</evidence>
<sequence>MSSLRKQEKRKDMEDDSTFFETSKRHRSSDRGRDSREASPKAARNQRNDDDRRKYRDRRDPKDSRKQVSVNSREQLSPNPYTRAHERRDDRAYAAGRATVEGPDLPAASVLKGKIRDIKRLLSRTDKLPADVRIEKERALLGYQRDLEIVEAKKKRSAMIKKYHFVRFLERKTATRQLKKLLRQKKDLTESNSETLPDKQTLDALEEQIYTTRVDLNYSIYCPLTEKYISLYPTNQRSDKDGNNSDNKQPEPEPEDSHIIRNSSGEKPPLWYTVEQCMKDGTLDLLRDGALGIGISGQKKVEAGQGESSAVLGRRRKEDDAMMDVDGKKRGERGKEREREKGGKKQEKQEKGKKGSLKNNAGAKRDEGNDDDEESDGGFFEEI</sequence>
<evidence type="ECO:0000256" key="6">
    <source>
        <dbReference type="ARBA" id="ARBA00022552"/>
    </source>
</evidence>
<feature type="region of interest" description="Disordered" evidence="9">
    <location>
        <begin position="1"/>
        <end position="88"/>
    </location>
</feature>
<evidence type="ECO:0000256" key="9">
    <source>
        <dbReference type="SAM" id="MobiDB-lite"/>
    </source>
</evidence>
<evidence type="ECO:0000313" key="11">
    <source>
        <dbReference type="Proteomes" id="UP000223968"/>
    </source>
</evidence>
<feature type="compositionally biased region" description="Basic and acidic residues" evidence="9">
    <location>
        <begin position="237"/>
        <end position="259"/>
    </location>
</feature>
<evidence type="ECO:0000256" key="7">
    <source>
        <dbReference type="ARBA" id="ARBA00023054"/>
    </source>
</evidence>
<feature type="compositionally biased region" description="Basic and acidic residues" evidence="9">
    <location>
        <begin position="46"/>
        <end position="66"/>
    </location>
</feature>
<evidence type="ECO:0000256" key="4">
    <source>
        <dbReference type="ARBA" id="ARBA00018689"/>
    </source>
</evidence>
<evidence type="ECO:0000256" key="3">
    <source>
        <dbReference type="ARBA" id="ARBA00006916"/>
    </source>
</evidence>
<dbReference type="PANTHER" id="PTHR33911">
    <property type="entry name" value="RRNA-PROCESSING PROTEIN EFG1"/>
    <property type="match status" value="1"/>
</dbReference>
<dbReference type="STRING" id="1447875.A0A2B7Y8F3"/>
<comment type="subcellular location">
    <subcellularLocation>
        <location evidence="2">Nucleus</location>
        <location evidence="2">Nucleolus</location>
    </subcellularLocation>
</comment>
<feature type="compositionally biased region" description="Acidic residues" evidence="9">
    <location>
        <begin position="368"/>
        <end position="383"/>
    </location>
</feature>
<dbReference type="GO" id="GO:0030688">
    <property type="term" value="C:preribosome, small subunit precursor"/>
    <property type="evidence" value="ECO:0007669"/>
    <property type="project" value="TreeGrafter"/>
</dbReference>
<evidence type="ECO:0000256" key="1">
    <source>
        <dbReference type="ARBA" id="ARBA00002773"/>
    </source>
</evidence>
<dbReference type="InterPro" id="IPR019310">
    <property type="entry name" value="Efg1"/>
</dbReference>
<dbReference type="PANTHER" id="PTHR33911:SF1">
    <property type="entry name" value="RRNA-PROCESSING PROTEIN EFG1"/>
    <property type="match status" value="1"/>
</dbReference>
<dbReference type="GO" id="GO:0005730">
    <property type="term" value="C:nucleolus"/>
    <property type="evidence" value="ECO:0007669"/>
    <property type="project" value="UniProtKB-SubCell"/>
</dbReference>
<keyword evidence="7" id="KW-0175">Coiled coil</keyword>
<dbReference type="Pfam" id="PF10153">
    <property type="entry name" value="Efg1"/>
    <property type="match status" value="1"/>
</dbReference>
<keyword evidence="6" id="KW-0698">rRNA processing</keyword>
<evidence type="ECO:0000256" key="2">
    <source>
        <dbReference type="ARBA" id="ARBA00004604"/>
    </source>
</evidence>
<dbReference type="EMBL" id="PDNB01000011">
    <property type="protein sequence ID" value="PGH17313.1"/>
    <property type="molecule type" value="Genomic_DNA"/>
</dbReference>
<keyword evidence="8" id="KW-0539">Nucleus</keyword>
<reference evidence="10 11" key="1">
    <citation type="submission" date="2017-10" db="EMBL/GenBank/DDBJ databases">
        <title>Comparative genomics in systemic dimorphic fungi from Ajellomycetaceae.</title>
        <authorList>
            <person name="Munoz J.F."/>
            <person name="Mcewen J.G."/>
            <person name="Clay O.K."/>
            <person name="Cuomo C.A."/>
        </authorList>
    </citation>
    <scope>NUCLEOTIDE SEQUENCE [LARGE SCALE GENOMIC DNA]</scope>
    <source>
        <strain evidence="10 11">UAMH5409</strain>
    </source>
</reference>
<accession>A0A2B7Y8F3</accession>
<dbReference type="GO" id="GO:0000462">
    <property type="term" value="P:maturation of SSU-rRNA from tricistronic rRNA transcript (SSU-rRNA, 5.8S rRNA, LSU-rRNA)"/>
    <property type="evidence" value="ECO:0007669"/>
    <property type="project" value="TreeGrafter"/>
</dbReference>
<organism evidence="10 11">
    <name type="scientific">Helicocarpus griseus UAMH5409</name>
    <dbReference type="NCBI Taxonomy" id="1447875"/>
    <lineage>
        <taxon>Eukaryota</taxon>
        <taxon>Fungi</taxon>
        <taxon>Dikarya</taxon>
        <taxon>Ascomycota</taxon>
        <taxon>Pezizomycotina</taxon>
        <taxon>Eurotiomycetes</taxon>
        <taxon>Eurotiomycetidae</taxon>
        <taxon>Onygenales</taxon>
        <taxon>Ajellomycetaceae</taxon>
        <taxon>Helicocarpus</taxon>
    </lineage>
</organism>
<protein>
    <recommendedName>
        <fullName evidence="4">rRNA-processing protein EFG1</fullName>
    </recommendedName>
    <alternativeName>
        <fullName evidence="5">rRNA-processing protein efg1</fullName>
    </alternativeName>
</protein>